<evidence type="ECO:0000313" key="2">
    <source>
        <dbReference type="Proteomes" id="UP000297280"/>
    </source>
</evidence>
<proteinExistence type="predicted"/>
<name>A0A4Z1K5J1_9HELO</name>
<keyword evidence="2" id="KW-1185">Reference proteome</keyword>
<comment type="caution">
    <text evidence="1">The sequence shown here is derived from an EMBL/GenBank/DDBJ whole genome shotgun (WGS) entry which is preliminary data.</text>
</comment>
<gene>
    <name evidence="1" type="ORF">BPOR_1167g00030</name>
</gene>
<dbReference type="Proteomes" id="UP000297280">
    <property type="component" value="Unassembled WGS sequence"/>
</dbReference>
<dbReference type="EMBL" id="PQXO01001160">
    <property type="protein sequence ID" value="TGO81411.1"/>
    <property type="molecule type" value="Genomic_DNA"/>
</dbReference>
<evidence type="ECO:0000313" key="1">
    <source>
        <dbReference type="EMBL" id="TGO81411.1"/>
    </source>
</evidence>
<sequence length="83" mass="9533">MLDRELQNAFYLFGVKHLAHIQIINDSVDVSLRPKVKARPGAGAQSGKYMRVPNTFDEEDEDTPLNRANWWEEFGLRSESARV</sequence>
<organism evidence="1 2">
    <name type="scientific">Botrytis porri</name>
    <dbReference type="NCBI Taxonomy" id="87229"/>
    <lineage>
        <taxon>Eukaryota</taxon>
        <taxon>Fungi</taxon>
        <taxon>Dikarya</taxon>
        <taxon>Ascomycota</taxon>
        <taxon>Pezizomycotina</taxon>
        <taxon>Leotiomycetes</taxon>
        <taxon>Helotiales</taxon>
        <taxon>Sclerotiniaceae</taxon>
        <taxon>Botrytis</taxon>
    </lineage>
</organism>
<accession>A0A4Z1K5J1</accession>
<protein>
    <submittedName>
        <fullName evidence="1">Uncharacterized protein</fullName>
    </submittedName>
</protein>
<dbReference type="AlphaFoldDB" id="A0A4Z1K5J1"/>
<reference evidence="1 2" key="1">
    <citation type="submission" date="2017-12" db="EMBL/GenBank/DDBJ databases">
        <title>Comparative genomics of Botrytis spp.</title>
        <authorList>
            <person name="Valero-Jimenez C.A."/>
            <person name="Tapia P."/>
            <person name="Veloso J."/>
            <person name="Silva-Moreno E."/>
            <person name="Staats M."/>
            <person name="Valdes J.H."/>
            <person name="Van Kan J.A.L."/>
        </authorList>
    </citation>
    <scope>NUCLEOTIDE SEQUENCE [LARGE SCALE GENOMIC DNA]</scope>
    <source>
        <strain evidence="1 2">MUCL3349</strain>
    </source>
</reference>